<proteinExistence type="predicted"/>
<evidence type="ECO:0000313" key="2">
    <source>
        <dbReference type="Proteomes" id="UP000240424"/>
    </source>
</evidence>
<dbReference type="Proteomes" id="UP000240424">
    <property type="component" value="Unassembled WGS sequence"/>
</dbReference>
<name>A0A2U3PHU1_9MYCO</name>
<accession>A0A2U3PHU1</accession>
<protein>
    <submittedName>
        <fullName evidence="1">Mycobacterium numidiamassiliense ORFan</fullName>
    </submittedName>
</protein>
<sequence length="45" mass="4999">MSGRASPILQSRRRIFERIAVKAEFTVIGHVFGTAVQIEPKNSLS</sequence>
<evidence type="ECO:0000313" key="1">
    <source>
        <dbReference type="EMBL" id="SPM43338.1"/>
    </source>
</evidence>
<dbReference type="EMBL" id="FUEZ01000004">
    <property type="protein sequence ID" value="SPM43338.1"/>
    <property type="molecule type" value="Genomic_DNA"/>
</dbReference>
<keyword evidence="2" id="KW-1185">Reference proteome</keyword>
<dbReference type="STRING" id="1841861.GCA_900157365_03879"/>
<organism evidence="1 2">
    <name type="scientific">Mycobacterium numidiamassiliense</name>
    <dbReference type="NCBI Taxonomy" id="1841861"/>
    <lineage>
        <taxon>Bacteria</taxon>
        <taxon>Bacillati</taxon>
        <taxon>Actinomycetota</taxon>
        <taxon>Actinomycetes</taxon>
        <taxon>Mycobacteriales</taxon>
        <taxon>Mycobacteriaceae</taxon>
        <taxon>Mycobacterium</taxon>
    </lineage>
</organism>
<reference evidence="1 2" key="1">
    <citation type="submission" date="2017-01" db="EMBL/GenBank/DDBJ databases">
        <authorList>
            <consortium name="Urmite Genomes"/>
        </authorList>
    </citation>
    <scope>NUCLEOTIDE SEQUENCE [LARGE SCALE GENOMIC DNA]</scope>
    <source>
        <strain evidence="1 2">AB215</strain>
    </source>
</reference>
<gene>
    <name evidence="1" type="ORF">MNAB215_5560</name>
</gene>
<dbReference type="AlphaFoldDB" id="A0A2U3PHU1"/>